<evidence type="ECO:0000256" key="8">
    <source>
        <dbReference type="ARBA" id="ARBA00049134"/>
    </source>
</evidence>
<reference evidence="11 12" key="1">
    <citation type="submission" date="2013-11" db="EMBL/GenBank/DDBJ databases">
        <title>Opisthorchis viverrini - life in the bile duct.</title>
        <authorList>
            <person name="Young N.D."/>
            <person name="Nagarajan N."/>
            <person name="Lin S.J."/>
            <person name="Korhonen P.K."/>
            <person name="Jex A.R."/>
            <person name="Hall R.S."/>
            <person name="Safavi-Hemami H."/>
            <person name="Kaewkong W."/>
            <person name="Bertrand D."/>
            <person name="Gao S."/>
            <person name="Seet Q."/>
            <person name="Wongkham S."/>
            <person name="Teh B.T."/>
            <person name="Wongkham C."/>
            <person name="Intapan P.M."/>
            <person name="Maleewong W."/>
            <person name="Yang X."/>
            <person name="Hu M."/>
            <person name="Wang Z."/>
            <person name="Hofmann A."/>
            <person name="Sternberg P.W."/>
            <person name="Tan P."/>
            <person name="Wang J."/>
            <person name="Gasser R.B."/>
        </authorList>
    </citation>
    <scope>NUCLEOTIDE SEQUENCE [LARGE SCALE GENOMIC DNA]</scope>
</reference>
<dbReference type="PANTHER" id="PTHR12907:SF26">
    <property type="entry name" value="HIF PROLYL HYDROXYLASE, ISOFORM C"/>
    <property type="match status" value="1"/>
</dbReference>
<dbReference type="STRING" id="6198.A0A075ACC6"/>
<keyword evidence="12" id="KW-1185">Reference proteome</keyword>
<dbReference type="RefSeq" id="XP_009170894.1">
    <property type="nucleotide sequence ID" value="XM_009172630.1"/>
</dbReference>
<comment type="cofactor">
    <cofactor evidence="1">
        <name>L-ascorbate</name>
        <dbReference type="ChEBI" id="CHEBI:38290"/>
    </cofactor>
</comment>
<dbReference type="EMBL" id="KL596779">
    <property type="protein sequence ID" value="KER25379.1"/>
    <property type="molecule type" value="Genomic_DNA"/>
</dbReference>
<dbReference type="KEGG" id="ovi:T265_07179"/>
<dbReference type="PANTHER" id="PTHR12907">
    <property type="entry name" value="EGL NINE HOMOLOG-RELATED"/>
    <property type="match status" value="1"/>
</dbReference>
<dbReference type="GeneID" id="20321358"/>
<dbReference type="GO" id="GO:0031418">
    <property type="term" value="F:L-ascorbic acid binding"/>
    <property type="evidence" value="ECO:0007669"/>
    <property type="project" value="UniProtKB-KW"/>
</dbReference>
<evidence type="ECO:0000313" key="11">
    <source>
        <dbReference type="EMBL" id="KER25379.1"/>
    </source>
</evidence>
<evidence type="ECO:0000313" key="12">
    <source>
        <dbReference type="Proteomes" id="UP000054324"/>
    </source>
</evidence>
<protein>
    <recommendedName>
        <fullName evidence="7">hypoxia-inducible factor-proline dioxygenase</fullName>
        <ecNumber evidence="7">1.14.11.29</ecNumber>
    </recommendedName>
</protein>
<evidence type="ECO:0000256" key="5">
    <source>
        <dbReference type="ARBA" id="ARBA00023002"/>
    </source>
</evidence>
<comment type="catalytic activity">
    <reaction evidence="8">
        <text>L-prolyl-[hypoxia-inducible factor alpha subunit] + 2-oxoglutarate + O2 = trans-4-hydroxy-L-prolyl-[hypoxia-inducible factor alpha subunit] + succinate + CO2</text>
        <dbReference type="Rhea" id="RHEA:48400"/>
        <dbReference type="Rhea" id="RHEA-COMP:12093"/>
        <dbReference type="Rhea" id="RHEA-COMP:12094"/>
        <dbReference type="ChEBI" id="CHEBI:15379"/>
        <dbReference type="ChEBI" id="CHEBI:16526"/>
        <dbReference type="ChEBI" id="CHEBI:16810"/>
        <dbReference type="ChEBI" id="CHEBI:30031"/>
        <dbReference type="ChEBI" id="CHEBI:50342"/>
        <dbReference type="ChEBI" id="CHEBI:61965"/>
        <dbReference type="EC" id="1.14.11.29"/>
    </reaction>
</comment>
<organism evidence="11 12">
    <name type="scientific">Opisthorchis viverrini</name>
    <name type="common">Southeast Asian liver fluke</name>
    <dbReference type="NCBI Taxonomy" id="6198"/>
    <lineage>
        <taxon>Eukaryota</taxon>
        <taxon>Metazoa</taxon>
        <taxon>Spiralia</taxon>
        <taxon>Lophotrochozoa</taxon>
        <taxon>Platyhelminthes</taxon>
        <taxon>Trematoda</taxon>
        <taxon>Digenea</taxon>
        <taxon>Opisthorchiida</taxon>
        <taxon>Opisthorchiata</taxon>
        <taxon>Opisthorchiidae</taxon>
        <taxon>Opisthorchis</taxon>
    </lineage>
</organism>
<dbReference type="PROSITE" id="PS51471">
    <property type="entry name" value="FE2OG_OXY"/>
    <property type="match status" value="1"/>
</dbReference>
<name>A0A075ACC6_OPIVI</name>
<gene>
    <name evidence="11" type="ORF">T265_07179</name>
</gene>
<evidence type="ECO:0000256" key="3">
    <source>
        <dbReference type="ARBA" id="ARBA00022896"/>
    </source>
</evidence>
<dbReference type="GO" id="GO:0071456">
    <property type="term" value="P:cellular response to hypoxia"/>
    <property type="evidence" value="ECO:0007669"/>
    <property type="project" value="TreeGrafter"/>
</dbReference>
<evidence type="ECO:0000256" key="6">
    <source>
        <dbReference type="ARBA" id="ARBA00023004"/>
    </source>
</evidence>
<keyword evidence="2" id="KW-0479">Metal-binding</keyword>
<evidence type="ECO:0000259" key="10">
    <source>
        <dbReference type="PROSITE" id="PS51471"/>
    </source>
</evidence>
<keyword evidence="4" id="KW-0223">Dioxygenase</keyword>
<dbReference type="GO" id="GO:0008198">
    <property type="term" value="F:ferrous iron binding"/>
    <property type="evidence" value="ECO:0007669"/>
    <property type="project" value="TreeGrafter"/>
</dbReference>
<keyword evidence="6" id="KW-0408">Iron</keyword>
<sequence length="460" mass="52094">MSDKAIHSPPMRDSAAPVSACSENAMYDNLLETTLHNEIGDVGKPGMGSADIHVLTDLKRISCFLAGEIEVPDDVPGWKILCCPPPTLSSESFKPGQKRARPKETDRIATKRRKSREMGHLDIRIPGGWEACLLVLWEHAIQHSFLTQSVCRDAFVERIRRIGAIASRSLQQHGFFTIKHLLGLTRATRLCQWARDCWYYQRHLFRAGKLSSDNRNADFVPTEPIRTDLVAWFYPDDTNSLGKTASSFPEVRLLLLYLDAVVRSMGYTLTNRNACQAQVDSRSWSALSVYQKQSSGVGYVSHYDNPSNLADGRILTALYYLNPNWQRNWGGQLIIWPRRNNGENSEKSPTDPDTTTPTDSSPLAILPTLDRLVLFYADERTPHRVQPVFPTAEVDERFAISTWYFDSEERMRFLTKFNSNTEELTAIYLPVNARINPHLGYEASEDVGSLLAFFANVYID</sequence>
<keyword evidence="3" id="KW-0847">Vitamin C</keyword>
<evidence type="ECO:0000256" key="9">
    <source>
        <dbReference type="SAM" id="MobiDB-lite"/>
    </source>
</evidence>
<dbReference type="InterPro" id="IPR006620">
    <property type="entry name" value="Pro_4_hyd_alph"/>
</dbReference>
<dbReference type="AlphaFoldDB" id="A0A075ACC6"/>
<dbReference type="SMART" id="SM00702">
    <property type="entry name" value="P4Hc"/>
    <property type="match status" value="1"/>
</dbReference>
<feature type="compositionally biased region" description="Low complexity" evidence="9">
    <location>
        <begin position="351"/>
        <end position="361"/>
    </location>
</feature>
<dbReference type="EC" id="1.14.11.29" evidence="7"/>
<dbReference type="Proteomes" id="UP000054324">
    <property type="component" value="Unassembled WGS sequence"/>
</dbReference>
<feature type="region of interest" description="Disordered" evidence="9">
    <location>
        <begin position="340"/>
        <end position="361"/>
    </location>
</feature>
<feature type="compositionally biased region" description="Basic and acidic residues" evidence="9">
    <location>
        <begin position="340"/>
        <end position="350"/>
    </location>
</feature>
<feature type="domain" description="Fe2OG dioxygenase" evidence="10">
    <location>
        <begin position="278"/>
        <end position="406"/>
    </location>
</feature>
<dbReference type="InterPro" id="IPR051559">
    <property type="entry name" value="HIF_prolyl_hydroxylases"/>
</dbReference>
<evidence type="ECO:0000256" key="7">
    <source>
        <dbReference type="ARBA" id="ARBA00039004"/>
    </source>
</evidence>
<feature type="region of interest" description="Disordered" evidence="9">
    <location>
        <begin position="90"/>
        <end position="112"/>
    </location>
</feature>
<dbReference type="CTD" id="20321358"/>
<evidence type="ECO:0000256" key="1">
    <source>
        <dbReference type="ARBA" id="ARBA00001961"/>
    </source>
</evidence>
<keyword evidence="5" id="KW-0560">Oxidoreductase</keyword>
<evidence type="ECO:0000256" key="2">
    <source>
        <dbReference type="ARBA" id="ARBA00022723"/>
    </source>
</evidence>
<dbReference type="Pfam" id="PF13640">
    <property type="entry name" value="2OG-FeII_Oxy_3"/>
    <property type="match status" value="1"/>
</dbReference>
<dbReference type="Gene3D" id="2.60.120.620">
    <property type="entry name" value="q2cbj1_9rhob like domain"/>
    <property type="match status" value="1"/>
</dbReference>
<proteinExistence type="predicted"/>
<dbReference type="InterPro" id="IPR044862">
    <property type="entry name" value="Pro_4_hyd_alph_FE2OG_OXY"/>
</dbReference>
<dbReference type="GO" id="GO:0160082">
    <property type="term" value="F:hypoxia-inducible factor-proline dioxygenase activity"/>
    <property type="evidence" value="ECO:0007669"/>
    <property type="project" value="UniProtKB-EC"/>
</dbReference>
<dbReference type="InterPro" id="IPR005123">
    <property type="entry name" value="Oxoglu/Fe-dep_dioxygenase_dom"/>
</dbReference>
<evidence type="ECO:0000256" key="4">
    <source>
        <dbReference type="ARBA" id="ARBA00022964"/>
    </source>
</evidence>
<accession>A0A075ACC6</accession>
<dbReference type="OrthoDB" id="76265at2759"/>